<feature type="transmembrane region" description="Helical" evidence="1">
    <location>
        <begin position="87"/>
        <end position="105"/>
    </location>
</feature>
<sequence length="322" mass="35501">MTRESPAERERDAARWAIRLGEGPDAQTLAELEEWLAGDRRRRGALLQMQSTSRLAETILSERSGFDEAAPAQVPERTSHPITRRRALGIAAALAGLAVSGIWVLERRTKSYATVRGEVRSIPLADGSMAVMNTQTRINVALAVKSRTVWLDTGEAWFKVAHDSSKPFIVEAGPVRVRAVGTAFSVRRLDQGSRIDVSEGRVEIWSELQPKERIALSAGQGAFVTDNGKIANVGAVDVERRLAWREQRIDLEGETLAQAVAEFNRYNERQLVIVDPGLADERFHGVFRAEDPESFAIAVHDSLRVPVNLSEPAEIRIGVPTP</sequence>
<protein>
    <submittedName>
        <fullName evidence="3">FecR domain-containing protein</fullName>
    </submittedName>
</protein>
<evidence type="ECO:0000313" key="4">
    <source>
        <dbReference type="Proteomes" id="UP001165565"/>
    </source>
</evidence>
<dbReference type="GO" id="GO:0016989">
    <property type="term" value="F:sigma factor antagonist activity"/>
    <property type="evidence" value="ECO:0007669"/>
    <property type="project" value="TreeGrafter"/>
</dbReference>
<feature type="domain" description="FecR protein" evidence="2">
    <location>
        <begin position="112"/>
        <end position="203"/>
    </location>
</feature>
<organism evidence="3 4">
    <name type="scientific">Sphingomonas lycopersici</name>
    <dbReference type="NCBI Taxonomy" id="2951807"/>
    <lineage>
        <taxon>Bacteria</taxon>
        <taxon>Pseudomonadati</taxon>
        <taxon>Pseudomonadota</taxon>
        <taxon>Alphaproteobacteria</taxon>
        <taxon>Sphingomonadales</taxon>
        <taxon>Sphingomonadaceae</taxon>
        <taxon>Sphingomonas</taxon>
    </lineage>
</organism>
<dbReference type="AlphaFoldDB" id="A0AA42CUZ7"/>
<name>A0AA42CUZ7_9SPHN</name>
<keyword evidence="1" id="KW-0472">Membrane</keyword>
<dbReference type="PIRSF" id="PIRSF018266">
    <property type="entry name" value="FecR"/>
    <property type="match status" value="1"/>
</dbReference>
<dbReference type="EMBL" id="JANFAV010000010">
    <property type="protein sequence ID" value="MCW6535971.1"/>
    <property type="molecule type" value="Genomic_DNA"/>
</dbReference>
<keyword evidence="1" id="KW-1133">Transmembrane helix</keyword>
<accession>A0AA42CUZ7</accession>
<dbReference type="Pfam" id="PF04773">
    <property type="entry name" value="FecR"/>
    <property type="match status" value="1"/>
</dbReference>
<dbReference type="PANTHER" id="PTHR30273:SF2">
    <property type="entry name" value="PROTEIN FECR"/>
    <property type="match status" value="1"/>
</dbReference>
<evidence type="ECO:0000259" key="2">
    <source>
        <dbReference type="Pfam" id="PF04773"/>
    </source>
</evidence>
<reference evidence="3" key="1">
    <citation type="submission" date="2022-06" db="EMBL/GenBank/DDBJ databases">
        <title>Sphingomonas sp. nov. isolated from rhizosphere soil of tomato.</title>
        <authorList>
            <person name="Dong H."/>
            <person name="Gao R."/>
        </authorList>
    </citation>
    <scope>NUCLEOTIDE SEQUENCE</scope>
    <source>
        <strain evidence="3">MMSM24</strain>
    </source>
</reference>
<dbReference type="Proteomes" id="UP001165565">
    <property type="component" value="Unassembled WGS sequence"/>
</dbReference>
<comment type="caution">
    <text evidence="3">The sequence shown here is derived from an EMBL/GenBank/DDBJ whole genome shotgun (WGS) entry which is preliminary data.</text>
</comment>
<dbReference type="PANTHER" id="PTHR30273">
    <property type="entry name" value="PERIPLASMIC SIGNAL SENSOR AND SIGMA FACTOR ACTIVATOR FECR-RELATED"/>
    <property type="match status" value="1"/>
</dbReference>
<dbReference type="InterPro" id="IPR012373">
    <property type="entry name" value="Ferrdict_sens_TM"/>
</dbReference>
<gene>
    <name evidence="3" type="ORF">NEE01_14405</name>
</gene>
<dbReference type="Gene3D" id="2.60.120.1440">
    <property type="match status" value="1"/>
</dbReference>
<proteinExistence type="predicted"/>
<keyword evidence="1" id="KW-0812">Transmembrane</keyword>
<dbReference type="InterPro" id="IPR006860">
    <property type="entry name" value="FecR"/>
</dbReference>
<evidence type="ECO:0000313" key="3">
    <source>
        <dbReference type="EMBL" id="MCW6535971.1"/>
    </source>
</evidence>
<dbReference type="RefSeq" id="WP_265269401.1">
    <property type="nucleotide sequence ID" value="NZ_JANFAV010000010.1"/>
</dbReference>
<keyword evidence="4" id="KW-1185">Reference proteome</keyword>
<evidence type="ECO:0000256" key="1">
    <source>
        <dbReference type="SAM" id="Phobius"/>
    </source>
</evidence>